<dbReference type="EMBL" id="JACVDC010000011">
    <property type="protein sequence ID" value="MBC9795501.1"/>
    <property type="molecule type" value="Genomic_DNA"/>
</dbReference>
<comment type="caution">
    <text evidence="1">The sequence shown here is derived from an EMBL/GenBank/DDBJ whole genome shotgun (WGS) entry which is preliminary data.</text>
</comment>
<proteinExistence type="predicted"/>
<dbReference type="AlphaFoldDB" id="A0A926JQP9"/>
<evidence type="ECO:0000313" key="1">
    <source>
        <dbReference type="EMBL" id="MBC9795501.1"/>
    </source>
</evidence>
<keyword evidence="2" id="KW-1185">Reference proteome</keyword>
<accession>A0A926JQP9</accession>
<dbReference type="RefSeq" id="WP_187964657.1">
    <property type="nucleotide sequence ID" value="NZ_JACVDC010000011.1"/>
</dbReference>
<organism evidence="1 2">
    <name type="scientific">Sinomicrobium weinanense</name>
    <dbReference type="NCBI Taxonomy" id="2842200"/>
    <lineage>
        <taxon>Bacteria</taxon>
        <taxon>Pseudomonadati</taxon>
        <taxon>Bacteroidota</taxon>
        <taxon>Flavobacteriia</taxon>
        <taxon>Flavobacteriales</taxon>
        <taxon>Flavobacteriaceae</taxon>
        <taxon>Sinomicrobium</taxon>
    </lineage>
</organism>
<evidence type="ECO:0000313" key="2">
    <source>
        <dbReference type="Proteomes" id="UP000653730"/>
    </source>
</evidence>
<reference evidence="1 2" key="1">
    <citation type="submission" date="2020-09" db="EMBL/GenBank/DDBJ databases">
        <title>Sinomicrobium weinanense sp. nov., a halophilic bacteria isolated from saline-alkali soil.</title>
        <authorList>
            <person name="Wu P."/>
            <person name="Ren H."/>
            <person name="Mei Y."/>
            <person name="Liang Y."/>
            <person name="Chen Z."/>
        </authorList>
    </citation>
    <scope>NUCLEOTIDE SEQUENCE [LARGE SCALE GENOMIC DNA]</scope>
    <source>
        <strain evidence="1 2">FJxs</strain>
    </source>
</reference>
<protein>
    <submittedName>
        <fullName evidence="1">Uncharacterized protein</fullName>
    </submittedName>
</protein>
<sequence length="173" mass="19637">MPVTVKYIVLTEDHAHWIIDNTKAQYRRLFEDHPEYAAIKAHIDNTYVLEPLVKSHNDFSKQMLMAFEDATPLASAELLSSLPDEKKPEGSSKPLLFHKIVHNSTEKGLPELLHRAEEIARQRKHDALVVKLWDIEKNHQKTILDAGFETLGTETVTMGGATVEQLSFQKKVG</sequence>
<gene>
    <name evidence="1" type="ORF">IBL28_05965</name>
</gene>
<name>A0A926JQP9_9FLAO</name>
<dbReference type="Proteomes" id="UP000653730">
    <property type="component" value="Unassembled WGS sequence"/>
</dbReference>